<keyword evidence="4" id="KW-1185">Reference proteome</keyword>
<feature type="transmembrane region" description="Helical" evidence="2">
    <location>
        <begin position="53"/>
        <end position="75"/>
    </location>
</feature>
<evidence type="ECO:0000313" key="3">
    <source>
        <dbReference type="EMBL" id="NBD26778.1"/>
    </source>
</evidence>
<dbReference type="RefSeq" id="WP_161745795.1">
    <property type="nucleotide sequence ID" value="NZ_JAAAMV010000023.1"/>
</dbReference>
<evidence type="ECO:0008006" key="5">
    <source>
        <dbReference type="Google" id="ProtNLM"/>
    </source>
</evidence>
<evidence type="ECO:0000256" key="2">
    <source>
        <dbReference type="SAM" id="Phobius"/>
    </source>
</evidence>
<feature type="region of interest" description="Disordered" evidence="1">
    <location>
        <begin position="1"/>
        <end position="21"/>
    </location>
</feature>
<keyword evidence="2" id="KW-0812">Transmembrane</keyword>
<protein>
    <recommendedName>
        <fullName evidence="5">AtpZ/AtpI family protein</fullName>
    </recommendedName>
</protein>
<accession>A0ABW9XWG7</accession>
<keyword evidence="2" id="KW-0472">Membrane</keyword>
<evidence type="ECO:0000313" key="4">
    <source>
        <dbReference type="Proteomes" id="UP000665561"/>
    </source>
</evidence>
<feature type="transmembrane region" description="Helical" evidence="2">
    <location>
        <begin position="25"/>
        <end position="47"/>
    </location>
</feature>
<comment type="caution">
    <text evidence="3">The sequence shown here is derived from an EMBL/GenBank/DDBJ whole genome shotgun (WGS) entry which is preliminary data.</text>
</comment>
<evidence type="ECO:0000256" key="1">
    <source>
        <dbReference type="SAM" id="MobiDB-lite"/>
    </source>
</evidence>
<feature type="compositionally biased region" description="Basic and acidic residues" evidence="1">
    <location>
        <begin position="1"/>
        <end position="12"/>
    </location>
</feature>
<keyword evidence="2" id="KW-1133">Transmembrane helix</keyword>
<sequence length="84" mass="8634">MVNSSHNDKNRDAGNGNFGDNPWRAMGLIGSVGGTIAACLGLGYWIGSKMNDGYGAIAGMAAGFVVAVIMTILLIRTFIGGKAK</sequence>
<reference evidence="3 4" key="1">
    <citation type="submission" date="2020-01" db="EMBL/GenBank/DDBJ databases">
        <title>Paenibacillus soybeanensis sp. nov. isolated from the nodules of soybean (Glycine max(L.) Merr).</title>
        <authorList>
            <person name="Wang H."/>
        </authorList>
    </citation>
    <scope>NUCLEOTIDE SEQUENCE [LARGE SCALE GENOMIC DNA]</scope>
    <source>
        <strain evidence="3 4">T1</strain>
    </source>
</reference>
<dbReference type="EMBL" id="JAAAMV010000023">
    <property type="protein sequence ID" value="NBD26778.1"/>
    <property type="molecule type" value="Genomic_DNA"/>
</dbReference>
<dbReference type="Proteomes" id="UP000665561">
    <property type="component" value="Unassembled WGS sequence"/>
</dbReference>
<name>A0ABW9XWG7_9BACL</name>
<organism evidence="3 4">
    <name type="scientific">Paenibacillus glycinis</name>
    <dbReference type="NCBI Taxonomy" id="2697035"/>
    <lineage>
        <taxon>Bacteria</taxon>
        <taxon>Bacillati</taxon>
        <taxon>Bacillota</taxon>
        <taxon>Bacilli</taxon>
        <taxon>Bacillales</taxon>
        <taxon>Paenibacillaceae</taxon>
        <taxon>Paenibacillus</taxon>
    </lineage>
</organism>
<gene>
    <name evidence="3" type="ORF">GT019_23125</name>
</gene>
<proteinExistence type="predicted"/>